<organism evidence="1">
    <name type="scientific">Sinorhizobium medicae</name>
    <dbReference type="NCBI Taxonomy" id="110321"/>
    <lineage>
        <taxon>Bacteria</taxon>
        <taxon>Pseudomonadati</taxon>
        <taxon>Pseudomonadota</taxon>
        <taxon>Alphaproteobacteria</taxon>
        <taxon>Hyphomicrobiales</taxon>
        <taxon>Rhizobiaceae</taxon>
        <taxon>Sinorhizobium/Ensifer group</taxon>
        <taxon>Sinorhizobium</taxon>
    </lineage>
</organism>
<evidence type="ECO:0000313" key="1">
    <source>
        <dbReference type="EMBL" id="VTZ64526.1"/>
    </source>
</evidence>
<proteinExistence type="predicted"/>
<reference evidence="1" key="1">
    <citation type="submission" date="2019-06" db="EMBL/GenBank/DDBJ databases">
        <authorList>
            <person name="Le Quere A."/>
            <person name="Colella S."/>
        </authorList>
    </citation>
    <scope>NUCLEOTIDE SEQUENCE</scope>
    <source>
        <strain evidence="1">EmedicaeMD41</strain>
    </source>
</reference>
<dbReference type="Proteomes" id="UP000507954">
    <property type="component" value="Unassembled WGS sequence"/>
</dbReference>
<dbReference type="AlphaFoldDB" id="A0A508X4L0"/>
<name>A0A508X4L0_9HYPH</name>
<protein>
    <submittedName>
        <fullName evidence="1">Uncharacterized protein</fullName>
    </submittedName>
</protein>
<accession>A0A508X4L0</accession>
<dbReference type="EMBL" id="CABFNB010000130">
    <property type="protein sequence ID" value="VTZ64526.1"/>
    <property type="molecule type" value="Genomic_DNA"/>
</dbReference>
<gene>
    <name evidence="1" type="ORF">EMEDMD4_610017</name>
</gene>
<sequence length="123" mass="13382">MAVATTGESPRCCVHQSEAAHGAKFNGSWPGFMFIASAGASIGFPDLTPIDSGTIDGRKEQFDFALHLRRQRFDISPPEGVRFGRLVFPVSDRCLVIVDHDPAMAAEAQVLGCKFTCVRPFHC</sequence>